<dbReference type="InterPro" id="IPR026902">
    <property type="entry name" value="RnfC_N"/>
</dbReference>
<evidence type="ECO:0000259" key="1">
    <source>
        <dbReference type="Pfam" id="PF13375"/>
    </source>
</evidence>
<dbReference type="InterPro" id="IPR037225">
    <property type="entry name" value="Nuo51_FMN-bd_sf"/>
</dbReference>
<reference evidence="2" key="1">
    <citation type="submission" date="2019-05" db="EMBL/GenBank/DDBJ databases">
        <authorList>
            <consortium name="Pathogen Informatics"/>
        </authorList>
    </citation>
    <scope>NUCLEOTIDE SEQUENCE [LARGE SCALE GENOMIC DNA]</scope>
    <source>
        <strain evidence="2">NCTC12965</strain>
    </source>
</reference>
<dbReference type="PANTHER" id="PTHR43034:SF2">
    <property type="entry name" value="ION-TRANSLOCATING OXIDOREDUCTASE COMPLEX SUBUNIT C"/>
    <property type="match status" value="1"/>
</dbReference>
<dbReference type="InterPro" id="IPR010208">
    <property type="entry name" value="Ion_transpt_RnfC/RsxC"/>
</dbReference>
<dbReference type="AlphaFoldDB" id="A0A4V6KVP7"/>
<dbReference type="GO" id="GO:0009055">
    <property type="term" value="F:electron transfer activity"/>
    <property type="evidence" value="ECO:0007669"/>
    <property type="project" value="InterPro"/>
</dbReference>
<accession>A0A4V6KVP7</accession>
<evidence type="ECO:0000313" key="2">
    <source>
        <dbReference type="EMBL" id="VTR58678.1"/>
    </source>
</evidence>
<name>A0A4V6KVP7_SERFO</name>
<feature type="domain" description="RnfC Barrel sandwich hybrid" evidence="1">
    <location>
        <begin position="2"/>
        <end position="91"/>
    </location>
</feature>
<dbReference type="GO" id="GO:0051539">
    <property type="term" value="F:4 iron, 4 sulfur cluster binding"/>
    <property type="evidence" value="ECO:0007669"/>
    <property type="project" value="InterPro"/>
</dbReference>
<sequence>MKTQSSGVPLRVAPLPDIFIVPLQQHLGPEGELCVKAGDHVLKGQPLTFGRGRTLPVHAPTSGTIRAIEPHVTAHPSGLAELCVIIDPDGEDRWCELMPVADYRQLDAAELIQRIHQAGIAGLGGAGFPTASKLQGGP</sequence>
<dbReference type="GO" id="GO:0016020">
    <property type="term" value="C:membrane"/>
    <property type="evidence" value="ECO:0007669"/>
    <property type="project" value="InterPro"/>
</dbReference>
<gene>
    <name evidence="2" type="primary">rnfC_3</name>
    <name evidence="2" type="ORF">NCTC12965_07781</name>
</gene>
<dbReference type="SUPFAM" id="SSF142019">
    <property type="entry name" value="Nqo1 FMN-binding domain-like"/>
    <property type="match status" value="1"/>
</dbReference>
<protein>
    <submittedName>
        <fullName evidence="2">Nitrogen fixation protein rnfC</fullName>
    </submittedName>
</protein>
<organism evidence="2">
    <name type="scientific">Serratia fonticola</name>
    <dbReference type="NCBI Taxonomy" id="47917"/>
    <lineage>
        <taxon>Bacteria</taxon>
        <taxon>Pseudomonadati</taxon>
        <taxon>Pseudomonadota</taxon>
        <taxon>Gammaproteobacteria</taxon>
        <taxon>Enterobacterales</taxon>
        <taxon>Yersiniaceae</taxon>
        <taxon>Serratia</taxon>
    </lineage>
</organism>
<dbReference type="Pfam" id="PF13375">
    <property type="entry name" value="RnfC_N"/>
    <property type="match status" value="1"/>
</dbReference>
<proteinExistence type="predicted"/>
<dbReference type="EMBL" id="CABEEZ010000153">
    <property type="protein sequence ID" value="VTR58678.1"/>
    <property type="molecule type" value="Genomic_DNA"/>
</dbReference>
<dbReference type="PANTHER" id="PTHR43034">
    <property type="entry name" value="ION-TRANSLOCATING OXIDOREDUCTASE COMPLEX SUBUNIT C"/>
    <property type="match status" value="1"/>
</dbReference>